<dbReference type="Proteomes" id="UP001589747">
    <property type="component" value="Unassembled WGS sequence"/>
</dbReference>
<accession>A0ABV5L0L7</accession>
<sequence length="148" mass="16270">MTNIFVITKKQLKLFAVLLLAVVVAVVCFKWNQSQAAMATPSQTRVMHLVTGEFEARDAGGKKIEAYLWSPSSIFVSSGEEVELHLTGISGETHPFVIEGLGVQGTVEKGKTTVVKFKAEKKGTYPIICQTHDTREHNGPMVGYIYVQ</sequence>
<feature type="domain" description="EfeO-type cupredoxin-like" evidence="1">
    <location>
        <begin position="67"/>
        <end position="134"/>
    </location>
</feature>
<dbReference type="Gene3D" id="2.60.40.420">
    <property type="entry name" value="Cupredoxins - blue copper proteins"/>
    <property type="match status" value="1"/>
</dbReference>
<gene>
    <name evidence="2" type="ORF">ACFFSY_34210</name>
</gene>
<name>A0ABV5L0L7_9BACL</name>
<dbReference type="Pfam" id="PF13473">
    <property type="entry name" value="Cupredoxin_1"/>
    <property type="match status" value="1"/>
</dbReference>
<organism evidence="2 3">
    <name type="scientific">Paenibacillus aurantiacus</name>
    <dbReference type="NCBI Taxonomy" id="1936118"/>
    <lineage>
        <taxon>Bacteria</taxon>
        <taxon>Bacillati</taxon>
        <taxon>Bacillota</taxon>
        <taxon>Bacilli</taxon>
        <taxon>Bacillales</taxon>
        <taxon>Paenibacillaceae</taxon>
        <taxon>Paenibacillus</taxon>
    </lineage>
</organism>
<evidence type="ECO:0000313" key="2">
    <source>
        <dbReference type="EMBL" id="MFB9331022.1"/>
    </source>
</evidence>
<evidence type="ECO:0000259" key="1">
    <source>
        <dbReference type="Pfam" id="PF13473"/>
    </source>
</evidence>
<dbReference type="EMBL" id="JBHMDO010000055">
    <property type="protein sequence ID" value="MFB9331022.1"/>
    <property type="molecule type" value="Genomic_DNA"/>
</dbReference>
<dbReference type="InterPro" id="IPR008972">
    <property type="entry name" value="Cupredoxin"/>
</dbReference>
<dbReference type="RefSeq" id="WP_377502970.1">
    <property type="nucleotide sequence ID" value="NZ_JBHMDO010000055.1"/>
</dbReference>
<reference evidence="2 3" key="1">
    <citation type="submission" date="2024-09" db="EMBL/GenBank/DDBJ databases">
        <authorList>
            <person name="Sun Q."/>
            <person name="Mori K."/>
        </authorList>
    </citation>
    <scope>NUCLEOTIDE SEQUENCE [LARGE SCALE GENOMIC DNA]</scope>
    <source>
        <strain evidence="2 3">TISTR 2452</strain>
    </source>
</reference>
<dbReference type="SUPFAM" id="SSF49503">
    <property type="entry name" value="Cupredoxins"/>
    <property type="match status" value="1"/>
</dbReference>
<comment type="caution">
    <text evidence="2">The sequence shown here is derived from an EMBL/GenBank/DDBJ whole genome shotgun (WGS) entry which is preliminary data.</text>
</comment>
<dbReference type="InterPro" id="IPR028096">
    <property type="entry name" value="EfeO_Cupredoxin"/>
</dbReference>
<protein>
    <submittedName>
        <fullName evidence="2">Cupredoxin domain-containing protein</fullName>
    </submittedName>
</protein>
<keyword evidence="3" id="KW-1185">Reference proteome</keyword>
<evidence type="ECO:0000313" key="3">
    <source>
        <dbReference type="Proteomes" id="UP001589747"/>
    </source>
</evidence>
<proteinExistence type="predicted"/>